<dbReference type="InterPro" id="IPR027303">
    <property type="entry name" value="Gln_synth_gly_rich_site"/>
</dbReference>
<dbReference type="EMBL" id="QFCQ01000044">
    <property type="protein sequence ID" value="RDW13223.1"/>
    <property type="molecule type" value="Genomic_DNA"/>
</dbReference>
<organism evidence="12 13">
    <name type="scientific">Paracoccus thiocyanatus</name>
    <dbReference type="NCBI Taxonomy" id="34006"/>
    <lineage>
        <taxon>Bacteria</taxon>
        <taxon>Pseudomonadati</taxon>
        <taxon>Pseudomonadota</taxon>
        <taxon>Alphaproteobacteria</taxon>
        <taxon>Rhodobacterales</taxon>
        <taxon>Paracoccaceae</taxon>
        <taxon>Paracoccus</taxon>
    </lineage>
</organism>
<comment type="caution">
    <text evidence="12">The sequence shown here is derived from an EMBL/GenBank/DDBJ whole genome shotgun (WGS) entry which is preliminary data.</text>
</comment>
<dbReference type="SUPFAM" id="SSF55931">
    <property type="entry name" value="Glutamine synthetase/guanido kinase"/>
    <property type="match status" value="1"/>
</dbReference>
<sequence length="443" mass="48826">MDWLREHPEVKTIRITAADLNGVARGKRVPARFADKILSEGTKFPFSVLNMDIWGEDIEDSPLVFQAGDPDGLLLPTERGFMPMPWLEAPTGLLPIWMFHLDGRPYEGDPRQALARVVERYQAAGLTPVVATELEFFLIDDSGGQLRVPPSPRSGKRRTGAETLSLRALDAFDRFFTALYLACEAMDIPADTAISEAAPGQFEINLMHQADPMKAADDAWLFKLLVKGLARQYGFAGSFMAKPYEEWNGSGMHMHFSVLDRQGRNVFDDGSEQGSEVLRHAVAGCLAAMPGSTLLFAPHENSYDRLVPNAHAPTGIGWAYENRTSAIRIPSSGPKARRIEHRVAGGDVNPYLTVAAVLGAALNGIEDRAEPPPPIRGNAYEQGLEQLPGSWGAAIDAFETSPQIARIFPAHLIENFVMTKRQELHYMAELSDEETVELYLDTV</sequence>
<protein>
    <submittedName>
        <fullName evidence="12">Glutamine synthetase</fullName>
    </submittedName>
</protein>
<dbReference type="GO" id="GO:0006542">
    <property type="term" value="P:glutamine biosynthetic process"/>
    <property type="evidence" value="ECO:0007669"/>
    <property type="project" value="InterPro"/>
</dbReference>
<evidence type="ECO:0000256" key="6">
    <source>
        <dbReference type="ARBA" id="ARBA00022842"/>
    </source>
</evidence>
<dbReference type="PROSITE" id="PS51986">
    <property type="entry name" value="GS_BETA_GRASP"/>
    <property type="match status" value="1"/>
</dbReference>
<feature type="domain" description="GS catalytic" evidence="11">
    <location>
        <begin position="110"/>
        <end position="443"/>
    </location>
</feature>
<evidence type="ECO:0000259" key="10">
    <source>
        <dbReference type="PROSITE" id="PS51986"/>
    </source>
</evidence>
<proteinExistence type="inferred from homology"/>
<evidence type="ECO:0000256" key="9">
    <source>
        <dbReference type="RuleBase" id="RU000384"/>
    </source>
</evidence>
<dbReference type="PANTHER" id="PTHR43785:SF12">
    <property type="entry name" value="TYPE-1 GLUTAMINE SYNTHETASE 2"/>
    <property type="match status" value="1"/>
</dbReference>
<dbReference type="PANTHER" id="PTHR43785">
    <property type="entry name" value="GAMMA-GLUTAMYLPUTRESCINE SYNTHETASE"/>
    <property type="match status" value="1"/>
</dbReference>
<comment type="cofactor">
    <cofactor evidence="1">
        <name>Mg(2+)</name>
        <dbReference type="ChEBI" id="CHEBI:18420"/>
    </cofactor>
</comment>
<dbReference type="InterPro" id="IPR008147">
    <property type="entry name" value="Gln_synt_N"/>
</dbReference>
<evidence type="ECO:0000256" key="2">
    <source>
        <dbReference type="ARBA" id="ARBA00003117"/>
    </source>
</evidence>
<dbReference type="GO" id="GO:0004356">
    <property type="term" value="F:glutamine synthetase activity"/>
    <property type="evidence" value="ECO:0007669"/>
    <property type="project" value="InterPro"/>
</dbReference>
<dbReference type="InterPro" id="IPR036651">
    <property type="entry name" value="Gln_synt_N_sf"/>
</dbReference>
<evidence type="ECO:0000313" key="13">
    <source>
        <dbReference type="Proteomes" id="UP000256679"/>
    </source>
</evidence>
<evidence type="ECO:0000313" key="12">
    <source>
        <dbReference type="EMBL" id="RDW13223.1"/>
    </source>
</evidence>
<feature type="domain" description="GS beta-grasp" evidence="10">
    <location>
        <begin position="8"/>
        <end position="103"/>
    </location>
</feature>
<evidence type="ECO:0000256" key="3">
    <source>
        <dbReference type="ARBA" id="ARBA00022598"/>
    </source>
</evidence>
<keyword evidence="4" id="KW-0547">Nucleotide-binding</keyword>
<comment type="similarity">
    <text evidence="8 9">Belongs to the glutamine synthetase family.</text>
</comment>
<keyword evidence="6" id="KW-0460">Magnesium</keyword>
<reference evidence="12 13" key="1">
    <citation type="submission" date="2018-05" db="EMBL/GenBank/DDBJ databases">
        <title>Whole genome sequencing of Paracoccus thiocyanatus SST.</title>
        <authorList>
            <person name="Ghosh W."/>
            <person name="Rameez M.J."/>
            <person name="Roy C."/>
        </authorList>
    </citation>
    <scope>NUCLEOTIDE SEQUENCE [LARGE SCALE GENOMIC DNA]</scope>
    <source>
        <strain evidence="12 13">SST</strain>
    </source>
</reference>
<dbReference type="SUPFAM" id="SSF54368">
    <property type="entry name" value="Glutamine synthetase, N-terminal domain"/>
    <property type="match status" value="1"/>
</dbReference>
<comment type="function">
    <text evidence="2">Catalyzes the ATP-dependent biosynthesis of glutamine from glutamate and ammonia.</text>
</comment>
<name>A0A3D8PAX6_9RHOB</name>
<evidence type="ECO:0000256" key="4">
    <source>
        <dbReference type="ARBA" id="ARBA00022741"/>
    </source>
</evidence>
<evidence type="ECO:0000256" key="5">
    <source>
        <dbReference type="ARBA" id="ARBA00022840"/>
    </source>
</evidence>
<dbReference type="PROSITE" id="PS00181">
    <property type="entry name" value="GLNA_ATP"/>
    <property type="match status" value="1"/>
</dbReference>
<dbReference type="Gene3D" id="3.10.20.70">
    <property type="entry name" value="Glutamine synthetase, N-terminal domain"/>
    <property type="match status" value="1"/>
</dbReference>
<gene>
    <name evidence="12" type="ORF">DIE28_09370</name>
</gene>
<evidence type="ECO:0000256" key="1">
    <source>
        <dbReference type="ARBA" id="ARBA00001946"/>
    </source>
</evidence>
<evidence type="ECO:0000259" key="11">
    <source>
        <dbReference type="PROSITE" id="PS51987"/>
    </source>
</evidence>
<dbReference type="Gene3D" id="3.30.590.10">
    <property type="entry name" value="Glutamine synthetase/guanido kinase, catalytic domain"/>
    <property type="match status" value="1"/>
</dbReference>
<keyword evidence="5" id="KW-0067">ATP-binding</keyword>
<dbReference type="InterPro" id="IPR014746">
    <property type="entry name" value="Gln_synth/guanido_kin_cat_dom"/>
</dbReference>
<evidence type="ECO:0000256" key="8">
    <source>
        <dbReference type="PROSITE-ProRule" id="PRU01330"/>
    </source>
</evidence>
<dbReference type="InterPro" id="IPR008146">
    <property type="entry name" value="Gln_synth_cat_dom"/>
</dbReference>
<dbReference type="RefSeq" id="WP_115755792.1">
    <property type="nucleotide sequence ID" value="NZ_QFCQ01000044.1"/>
</dbReference>
<dbReference type="GO" id="GO:0006598">
    <property type="term" value="P:polyamine catabolic process"/>
    <property type="evidence" value="ECO:0007669"/>
    <property type="project" value="TreeGrafter"/>
</dbReference>
<evidence type="ECO:0000256" key="7">
    <source>
        <dbReference type="ARBA" id="ARBA00023231"/>
    </source>
</evidence>
<dbReference type="AlphaFoldDB" id="A0A3D8PAX6"/>
<dbReference type="Pfam" id="PF00120">
    <property type="entry name" value="Gln-synt_C"/>
    <property type="match status" value="1"/>
</dbReference>
<accession>A0A3D8PAX6</accession>
<keyword evidence="3" id="KW-0436">Ligase</keyword>
<dbReference type="GO" id="GO:0005524">
    <property type="term" value="F:ATP binding"/>
    <property type="evidence" value="ECO:0007669"/>
    <property type="project" value="UniProtKB-KW"/>
</dbReference>
<dbReference type="SMART" id="SM01230">
    <property type="entry name" value="Gln-synt_C"/>
    <property type="match status" value="1"/>
</dbReference>
<keyword evidence="7" id="KW-0535">Nitrogen fixation</keyword>
<dbReference type="Proteomes" id="UP000256679">
    <property type="component" value="Unassembled WGS sequence"/>
</dbReference>
<keyword evidence="13" id="KW-1185">Reference proteome</keyword>
<dbReference type="PROSITE" id="PS51987">
    <property type="entry name" value="GS_CATALYTIC"/>
    <property type="match status" value="1"/>
</dbReference>